<evidence type="ECO:0000256" key="2">
    <source>
        <dbReference type="ARBA" id="ARBA00022499"/>
    </source>
</evidence>
<dbReference type="InterPro" id="IPR029448">
    <property type="entry name" value="FANCD2"/>
</dbReference>
<evidence type="ECO:0000256" key="1">
    <source>
        <dbReference type="ARBA" id="ARBA00004123"/>
    </source>
</evidence>
<evidence type="ECO:0000256" key="3">
    <source>
        <dbReference type="ARBA" id="ARBA00022843"/>
    </source>
</evidence>
<dbReference type="PANTHER" id="PTHR32086">
    <property type="entry name" value="FANCONI ANEMIA GROUP D2 PROTEIN"/>
    <property type="match status" value="1"/>
</dbReference>
<evidence type="ECO:0000256" key="6">
    <source>
        <dbReference type="SAM" id="MobiDB-lite"/>
    </source>
</evidence>
<gene>
    <name evidence="7" type="ORF">HKI87_16g84240</name>
</gene>
<dbReference type="GO" id="GO:0000793">
    <property type="term" value="C:condensed chromosome"/>
    <property type="evidence" value="ECO:0007669"/>
    <property type="project" value="TreeGrafter"/>
</dbReference>
<feature type="region of interest" description="Disordered" evidence="6">
    <location>
        <begin position="297"/>
        <end position="319"/>
    </location>
</feature>
<dbReference type="GO" id="GO:0007129">
    <property type="term" value="P:homologous chromosome pairing at meiosis"/>
    <property type="evidence" value="ECO:0007669"/>
    <property type="project" value="TreeGrafter"/>
</dbReference>
<proteinExistence type="inferred from homology"/>
<dbReference type="PANTHER" id="PTHR32086:SF0">
    <property type="entry name" value="FANCONI ANEMIA GROUP D2 PROTEIN"/>
    <property type="match status" value="1"/>
</dbReference>
<dbReference type="GO" id="GO:0036297">
    <property type="term" value="P:interstrand cross-link repair"/>
    <property type="evidence" value="ECO:0007669"/>
    <property type="project" value="TreeGrafter"/>
</dbReference>
<sequence>MAQEGSQGGLFPHGDPFEVPEGLGAGEKRKRPEEDGASGEGNAFLDLCGRCGCVVVVEDDEGKDAQCTLSRDARDFVGALELELATAPRLRRDFVRGLETYAETDEGLRLLLRPVEQGDSLAHNLLNVYCLQSTVSALLLERVPTLDASDDAQKSTALSIVNQFRWLDVSSEDSALLDKFLEVIGIVDPALQDAMIAFLPEVTTTDDQADRVGAYLLDRLEEDSAFCASVIETTPSLCISGDVRDRVCLKVLDHLRAVEASEVGKVARFVLENASAATAAEVVGSLREGLSLVDARDPRRRIPDRTGKGKGKKSERTPEQDLVSAVRSALRCKPEAIGHYLNFLKKLGAGRGRGRAAGSGSAEGTPSCCTLDVWVLVVLLSFGGDRAAQARQAFQRKASRAGVGLYCVLFECFPEARHRQDCLGELVAHLGGGCPQETSNALGCLARIAREMLDALRPFASYLAALLDHVDAFEGAQARELFWVIGEVLEPDQGEPPGSGSQGSRRGSRLEDEVHITIRKQMSSDSPRYFRTGVVGSLALLARRERGIESCHNPSRRTKEVCVSLGRIFRECSRNPENLGFFFEEVAEILARGGLCHRRVLECLNELAAVDFEQTFIGEFESGRLAAEDTRGGEPWFNLDGENAEVALRIFPLAVSGDKEEQLQLAKLPAQISLLQVLENKQSGNLEAINALLGCPLHLFPEQALDECAAEARQDLAKVLVHAVNWCREILRVFTEGVDLTSAEAVRRERETLRKVVRRAGNTYVLEACLAILRQRAADRRGRFQPKSPGGAGTQTSVATAATTASTAGGDASSIEDLGSELDKAAKTFNTPEPRPFKQSHFALLFLALPGPRAEVGDGDSLLACLVYLLRHLRRECVVKGGAFATAEDVVGFRPTEGGAETLPLALGALQDLFLERLGQEPPTEATQATQDSTVMGAATRLAEDHFNAPALGLELISDVVCNTILKCDGPEVLRRFAEGFLGGGEGAAGPVQGFLDAMAARYDIGTTFDQKYKSAEVLVTAYKKLEGWSAGREGEGEGEGENESAARDLGVDLEELKRQAERRVGELLTGPDPSSLSKRRPGLPARAKVVDSLVGSYALLCEQPLDKLEEIASSFERYARHALDKAPKPGDSPFPLLDRQTIPSFYSCLFRWLCSLFRAELAASVEDRSRLDGVHRCACVFTKLVLLPKRAEKGSVLLKPIVQGAHGFLESLSAFDRQGLHQHEAVTQILKELQKGVKHLQFICSDCKTQKSTFLASKVPALKRSVERFNWKCLLWQHNKDGTKVQMGSLKHRDARGNAILSQLELSEFDFNRSAIGVEEDVEKDSQKSLLIDQSLPLSFEI</sequence>
<dbReference type="GO" id="GO:0031573">
    <property type="term" value="P:mitotic intra-S DNA damage checkpoint signaling"/>
    <property type="evidence" value="ECO:0007669"/>
    <property type="project" value="TreeGrafter"/>
</dbReference>
<feature type="region of interest" description="Disordered" evidence="6">
    <location>
        <begin position="782"/>
        <end position="813"/>
    </location>
</feature>
<dbReference type="Proteomes" id="UP001472866">
    <property type="component" value="Chromosome 16"/>
</dbReference>
<protein>
    <submittedName>
        <fullName evidence="7">Fanconi anemia nuclease FancD2</fullName>
    </submittedName>
</protein>
<comment type="subcellular location">
    <subcellularLocation>
        <location evidence="1">Nucleus</location>
    </subcellularLocation>
</comment>
<evidence type="ECO:0000313" key="8">
    <source>
        <dbReference type="Proteomes" id="UP001472866"/>
    </source>
</evidence>
<comment type="similarity">
    <text evidence="5">Belongs to the Fanconi anemia protein FANCD2 family.</text>
</comment>
<keyword evidence="2" id="KW-1017">Isopeptide bond</keyword>
<keyword evidence="3" id="KW-0832">Ubl conjugation</keyword>
<evidence type="ECO:0000256" key="5">
    <source>
        <dbReference type="ARBA" id="ARBA00093456"/>
    </source>
</evidence>
<dbReference type="GO" id="GO:1990918">
    <property type="term" value="P:double-strand break repair involved in meiotic recombination"/>
    <property type="evidence" value="ECO:0007669"/>
    <property type="project" value="TreeGrafter"/>
</dbReference>
<reference evidence="7 8" key="1">
    <citation type="submission" date="2024-03" db="EMBL/GenBank/DDBJ databases">
        <title>Complete genome sequence of the green alga Chloropicon roscoffensis RCC1871.</title>
        <authorList>
            <person name="Lemieux C."/>
            <person name="Pombert J.-F."/>
            <person name="Otis C."/>
            <person name="Turmel M."/>
        </authorList>
    </citation>
    <scope>NUCLEOTIDE SEQUENCE [LARGE SCALE GENOMIC DNA]</scope>
    <source>
        <strain evidence="7 8">RCC1871</strain>
    </source>
</reference>
<dbReference type="EMBL" id="CP151516">
    <property type="protein sequence ID" value="WZN66853.1"/>
    <property type="molecule type" value="Genomic_DNA"/>
</dbReference>
<dbReference type="GO" id="GO:0005634">
    <property type="term" value="C:nucleus"/>
    <property type="evidence" value="ECO:0007669"/>
    <property type="project" value="UniProtKB-SubCell"/>
</dbReference>
<dbReference type="GO" id="GO:0070182">
    <property type="term" value="F:DNA polymerase binding"/>
    <property type="evidence" value="ECO:0007669"/>
    <property type="project" value="TreeGrafter"/>
</dbReference>
<feature type="compositionally biased region" description="Low complexity" evidence="6">
    <location>
        <begin position="794"/>
        <end position="813"/>
    </location>
</feature>
<dbReference type="Pfam" id="PF14631">
    <property type="entry name" value="FancD2"/>
    <property type="match status" value="3"/>
</dbReference>
<evidence type="ECO:0000256" key="4">
    <source>
        <dbReference type="ARBA" id="ARBA00023242"/>
    </source>
</evidence>
<organism evidence="7 8">
    <name type="scientific">Chloropicon roscoffensis</name>
    <dbReference type="NCBI Taxonomy" id="1461544"/>
    <lineage>
        <taxon>Eukaryota</taxon>
        <taxon>Viridiplantae</taxon>
        <taxon>Chlorophyta</taxon>
        <taxon>Chloropicophyceae</taxon>
        <taxon>Chloropicales</taxon>
        <taxon>Chloropicaceae</taxon>
        <taxon>Chloropicon</taxon>
    </lineage>
</organism>
<accession>A0AAX4PM74</accession>
<feature type="region of interest" description="Disordered" evidence="6">
    <location>
        <begin position="1063"/>
        <end position="1082"/>
    </location>
</feature>
<feature type="region of interest" description="Disordered" evidence="6">
    <location>
        <begin position="1"/>
        <end position="39"/>
    </location>
</feature>
<keyword evidence="8" id="KW-1185">Reference proteome</keyword>
<name>A0AAX4PM74_9CHLO</name>
<evidence type="ECO:0000313" key="7">
    <source>
        <dbReference type="EMBL" id="WZN66853.1"/>
    </source>
</evidence>
<keyword evidence="4" id="KW-0539">Nucleus</keyword>